<dbReference type="Pfam" id="PF17249">
    <property type="entry name" value="DUF5318"/>
    <property type="match status" value="1"/>
</dbReference>
<accession>A0A516X6Z0</accession>
<dbReference type="AlphaFoldDB" id="A0A516X6Z0"/>
<name>A0A516X6Z0_9ACTN</name>
<reference evidence="1 2" key="2">
    <citation type="submission" date="2019-07" db="EMBL/GenBank/DDBJ databases">
        <authorList>
            <person name="Huang Y."/>
        </authorList>
    </citation>
    <scope>NUCLEOTIDE SEQUENCE [LARGE SCALE GENOMIC DNA]</scope>
    <source>
        <strain evidence="1 2">HY188</strain>
    </source>
</reference>
<reference evidence="1 2" key="1">
    <citation type="submission" date="2019-07" db="EMBL/GenBank/DDBJ databases">
        <title>Tomitella cavernea sp. nov., an actinomycete isolated from soil.</title>
        <authorList>
            <person name="Cheng J."/>
        </authorList>
    </citation>
    <scope>NUCLEOTIDE SEQUENCE [LARGE SCALE GENOMIC DNA]</scope>
    <source>
        <strain evidence="1 2">HY188</strain>
    </source>
</reference>
<organism evidence="1 2">
    <name type="scientific">Tomitella fengzijianii</name>
    <dbReference type="NCBI Taxonomy" id="2597660"/>
    <lineage>
        <taxon>Bacteria</taxon>
        <taxon>Bacillati</taxon>
        <taxon>Actinomycetota</taxon>
        <taxon>Actinomycetes</taxon>
        <taxon>Mycobacteriales</taxon>
        <taxon>Tomitella</taxon>
    </lineage>
</organism>
<dbReference type="KEGG" id="toy:FO059_17685"/>
<gene>
    <name evidence="1" type="ORF">FO059_17685</name>
</gene>
<sequence>MHTQRQVVDYALRRRSVLAAVSGGRTGLDEVCDADPYLLRAAQFHGRSGDVICPICRKEPLALVSWVFGERLGQVSGSARTIEELERLASKHEEFTVHEVEVCRTCRWNHLVRSYVLGRVPEPRGTRRRRSAGS</sequence>
<keyword evidence="2" id="KW-1185">Reference proteome</keyword>
<evidence type="ECO:0000313" key="2">
    <source>
        <dbReference type="Proteomes" id="UP000317344"/>
    </source>
</evidence>
<evidence type="ECO:0000313" key="1">
    <source>
        <dbReference type="EMBL" id="QDQ98839.1"/>
    </source>
</evidence>
<dbReference type="RefSeq" id="WP_143910243.1">
    <property type="nucleotide sequence ID" value="NZ_CP041765.1"/>
</dbReference>
<proteinExistence type="predicted"/>
<dbReference type="OrthoDB" id="3531406at2"/>
<dbReference type="Proteomes" id="UP000317344">
    <property type="component" value="Chromosome"/>
</dbReference>
<dbReference type="InterPro" id="IPR035169">
    <property type="entry name" value="DUF5318"/>
</dbReference>
<dbReference type="EMBL" id="CP041765">
    <property type="protein sequence ID" value="QDQ98839.1"/>
    <property type="molecule type" value="Genomic_DNA"/>
</dbReference>
<evidence type="ECO:0008006" key="3">
    <source>
        <dbReference type="Google" id="ProtNLM"/>
    </source>
</evidence>
<protein>
    <recommendedName>
        <fullName evidence="3">DUF5318 domain-containing protein</fullName>
    </recommendedName>
</protein>